<sequence length="42" mass="4920">MLNRIWKLAIEQADPLLSFECTIYNQFSNPIEFAKSVYLGVR</sequence>
<protein>
    <submittedName>
        <fullName evidence="1">Uncharacterized protein</fullName>
    </submittedName>
</protein>
<dbReference type="AlphaFoldDB" id="A0A382YUZ2"/>
<proteinExistence type="predicted"/>
<dbReference type="EMBL" id="UINC01178654">
    <property type="protein sequence ID" value="SVD86931.1"/>
    <property type="molecule type" value="Genomic_DNA"/>
</dbReference>
<name>A0A382YUZ2_9ZZZZ</name>
<evidence type="ECO:0000313" key="1">
    <source>
        <dbReference type="EMBL" id="SVD86931.1"/>
    </source>
</evidence>
<reference evidence="1" key="1">
    <citation type="submission" date="2018-05" db="EMBL/GenBank/DDBJ databases">
        <authorList>
            <person name="Lanie J.A."/>
            <person name="Ng W.-L."/>
            <person name="Kazmierczak K.M."/>
            <person name="Andrzejewski T.M."/>
            <person name="Davidsen T.M."/>
            <person name="Wayne K.J."/>
            <person name="Tettelin H."/>
            <person name="Glass J.I."/>
            <person name="Rusch D."/>
            <person name="Podicherti R."/>
            <person name="Tsui H.-C.T."/>
            <person name="Winkler M.E."/>
        </authorList>
    </citation>
    <scope>NUCLEOTIDE SEQUENCE</scope>
</reference>
<gene>
    <name evidence="1" type="ORF">METZ01_LOCUS439785</name>
</gene>
<accession>A0A382YUZ2</accession>
<organism evidence="1">
    <name type="scientific">marine metagenome</name>
    <dbReference type="NCBI Taxonomy" id="408172"/>
    <lineage>
        <taxon>unclassified sequences</taxon>
        <taxon>metagenomes</taxon>
        <taxon>ecological metagenomes</taxon>
    </lineage>
</organism>